<dbReference type="Proteomes" id="UP000007752">
    <property type="component" value="Chromosome 4"/>
</dbReference>
<feature type="region of interest" description="Disordered" evidence="1">
    <location>
        <begin position="1"/>
        <end position="20"/>
    </location>
</feature>
<accession>B9FF37</accession>
<evidence type="ECO:0000256" key="1">
    <source>
        <dbReference type="SAM" id="MobiDB-lite"/>
    </source>
</evidence>
<gene>
    <name evidence="2" type="ORF">OsJ_14745</name>
</gene>
<dbReference type="EMBL" id="CM000141">
    <property type="protein sequence ID" value="EEE60970.1"/>
    <property type="molecule type" value="Genomic_DNA"/>
</dbReference>
<feature type="region of interest" description="Disordered" evidence="1">
    <location>
        <begin position="123"/>
        <end position="152"/>
    </location>
</feature>
<reference evidence="2" key="1">
    <citation type="journal article" date="2005" name="PLoS Biol.">
        <title>The genomes of Oryza sativa: a history of duplications.</title>
        <authorList>
            <person name="Yu J."/>
            <person name="Wang J."/>
            <person name="Lin W."/>
            <person name="Li S."/>
            <person name="Li H."/>
            <person name="Zhou J."/>
            <person name="Ni P."/>
            <person name="Dong W."/>
            <person name="Hu S."/>
            <person name="Zeng C."/>
            <person name="Zhang J."/>
            <person name="Zhang Y."/>
            <person name="Li R."/>
            <person name="Xu Z."/>
            <person name="Li S."/>
            <person name="Li X."/>
            <person name="Zheng H."/>
            <person name="Cong L."/>
            <person name="Lin L."/>
            <person name="Yin J."/>
            <person name="Geng J."/>
            <person name="Li G."/>
            <person name="Shi J."/>
            <person name="Liu J."/>
            <person name="Lv H."/>
            <person name="Li J."/>
            <person name="Wang J."/>
            <person name="Deng Y."/>
            <person name="Ran L."/>
            <person name="Shi X."/>
            <person name="Wang X."/>
            <person name="Wu Q."/>
            <person name="Li C."/>
            <person name="Ren X."/>
            <person name="Wang J."/>
            <person name="Wang X."/>
            <person name="Li D."/>
            <person name="Liu D."/>
            <person name="Zhang X."/>
            <person name="Ji Z."/>
            <person name="Zhao W."/>
            <person name="Sun Y."/>
            <person name="Zhang Z."/>
            <person name="Bao J."/>
            <person name="Han Y."/>
            <person name="Dong L."/>
            <person name="Ji J."/>
            <person name="Chen P."/>
            <person name="Wu S."/>
            <person name="Liu J."/>
            <person name="Xiao Y."/>
            <person name="Bu D."/>
            <person name="Tan J."/>
            <person name="Yang L."/>
            <person name="Ye C."/>
            <person name="Zhang J."/>
            <person name="Xu J."/>
            <person name="Zhou Y."/>
            <person name="Yu Y."/>
            <person name="Zhang B."/>
            <person name="Zhuang S."/>
            <person name="Wei H."/>
            <person name="Liu B."/>
            <person name="Lei M."/>
            <person name="Yu H."/>
            <person name="Li Y."/>
            <person name="Xu H."/>
            <person name="Wei S."/>
            <person name="He X."/>
            <person name="Fang L."/>
            <person name="Zhang Z."/>
            <person name="Zhang Y."/>
            <person name="Huang X."/>
            <person name="Su Z."/>
            <person name="Tong W."/>
            <person name="Li J."/>
            <person name="Tong Z."/>
            <person name="Li S."/>
            <person name="Ye J."/>
            <person name="Wang L."/>
            <person name="Fang L."/>
            <person name="Lei T."/>
            <person name="Chen C."/>
            <person name="Chen H."/>
            <person name="Xu Z."/>
            <person name="Li H."/>
            <person name="Huang H."/>
            <person name="Zhang F."/>
            <person name="Xu H."/>
            <person name="Li N."/>
            <person name="Zhao C."/>
            <person name="Li S."/>
            <person name="Dong L."/>
            <person name="Huang Y."/>
            <person name="Li L."/>
            <person name="Xi Y."/>
            <person name="Qi Q."/>
            <person name="Li W."/>
            <person name="Zhang B."/>
            <person name="Hu W."/>
            <person name="Zhang Y."/>
            <person name="Tian X."/>
            <person name="Jiao Y."/>
            <person name="Liang X."/>
            <person name="Jin J."/>
            <person name="Gao L."/>
            <person name="Zheng W."/>
            <person name="Hao B."/>
            <person name="Liu S."/>
            <person name="Wang W."/>
            <person name="Yuan L."/>
            <person name="Cao M."/>
            <person name="McDermott J."/>
            <person name="Samudrala R."/>
            <person name="Wang J."/>
            <person name="Wong G.K."/>
            <person name="Yang H."/>
        </authorList>
    </citation>
    <scope>NUCLEOTIDE SEQUENCE [LARGE SCALE GENOMIC DNA]</scope>
</reference>
<evidence type="ECO:0000313" key="2">
    <source>
        <dbReference type="EMBL" id="EEE60970.1"/>
    </source>
</evidence>
<reference evidence="2" key="2">
    <citation type="submission" date="2008-12" db="EMBL/GenBank/DDBJ databases">
        <title>Improved gene annotation of the rice (Oryza sativa) genomes.</title>
        <authorList>
            <person name="Wang J."/>
            <person name="Li R."/>
            <person name="Fan W."/>
            <person name="Huang Q."/>
            <person name="Zhang J."/>
            <person name="Zhou Y."/>
            <person name="Hu Y."/>
            <person name="Zi S."/>
            <person name="Li J."/>
            <person name="Ni P."/>
            <person name="Zheng H."/>
            <person name="Zhang Y."/>
            <person name="Zhao M."/>
            <person name="Hao Q."/>
            <person name="McDermott J."/>
            <person name="Samudrala R."/>
            <person name="Kristiansen K."/>
            <person name="Wong G.K.-S."/>
        </authorList>
    </citation>
    <scope>NUCLEOTIDE SEQUENCE</scope>
</reference>
<feature type="compositionally biased region" description="Basic and acidic residues" evidence="1">
    <location>
        <begin position="126"/>
        <end position="140"/>
    </location>
</feature>
<organism evidence="2">
    <name type="scientific">Oryza sativa subsp. japonica</name>
    <name type="common">Rice</name>
    <dbReference type="NCBI Taxonomy" id="39947"/>
    <lineage>
        <taxon>Eukaryota</taxon>
        <taxon>Viridiplantae</taxon>
        <taxon>Streptophyta</taxon>
        <taxon>Embryophyta</taxon>
        <taxon>Tracheophyta</taxon>
        <taxon>Spermatophyta</taxon>
        <taxon>Magnoliopsida</taxon>
        <taxon>Liliopsida</taxon>
        <taxon>Poales</taxon>
        <taxon>Poaceae</taxon>
        <taxon>BOP clade</taxon>
        <taxon>Oryzoideae</taxon>
        <taxon>Oryzeae</taxon>
        <taxon>Oryzinae</taxon>
        <taxon>Oryza</taxon>
        <taxon>Oryza sativa</taxon>
    </lineage>
</organism>
<proteinExistence type="predicted"/>
<name>B9FF37_ORYSJ</name>
<sequence length="152" mass="16516">MSGGGEPRRRGDPHGRAEQLEKQVLTFNTAARAEGSASCSRTACGCGPTSPSPHARRASICRVPFDLADFRNRSSSPARTRRRDRILRLRARLLALPGHPLPLRRTGHGGRRDLAMAAAEVTNRARSNDIDRTSPRRVDTEGAGFSSIFSDG</sequence>
<protein>
    <submittedName>
        <fullName evidence="2">Uncharacterized protein</fullName>
    </submittedName>
</protein>
<dbReference type="AlphaFoldDB" id="B9FF37"/>